<gene>
    <name evidence="2" type="ORF">NDU88_003085</name>
</gene>
<organism evidence="2 3">
    <name type="scientific">Pleurodeles waltl</name>
    <name type="common">Iberian ribbed newt</name>
    <dbReference type="NCBI Taxonomy" id="8319"/>
    <lineage>
        <taxon>Eukaryota</taxon>
        <taxon>Metazoa</taxon>
        <taxon>Chordata</taxon>
        <taxon>Craniata</taxon>
        <taxon>Vertebrata</taxon>
        <taxon>Euteleostomi</taxon>
        <taxon>Amphibia</taxon>
        <taxon>Batrachia</taxon>
        <taxon>Caudata</taxon>
        <taxon>Salamandroidea</taxon>
        <taxon>Salamandridae</taxon>
        <taxon>Pleurodelinae</taxon>
        <taxon>Pleurodeles</taxon>
    </lineage>
</organism>
<evidence type="ECO:0000313" key="3">
    <source>
        <dbReference type="Proteomes" id="UP001066276"/>
    </source>
</evidence>
<feature type="region of interest" description="Disordered" evidence="1">
    <location>
        <begin position="35"/>
        <end position="71"/>
    </location>
</feature>
<evidence type="ECO:0000256" key="1">
    <source>
        <dbReference type="SAM" id="MobiDB-lite"/>
    </source>
</evidence>
<feature type="compositionally biased region" description="Basic and acidic residues" evidence="1">
    <location>
        <begin position="35"/>
        <end position="45"/>
    </location>
</feature>
<protein>
    <submittedName>
        <fullName evidence="2">Uncharacterized protein</fullName>
    </submittedName>
</protein>
<reference evidence="2" key="1">
    <citation type="journal article" date="2022" name="bioRxiv">
        <title>Sequencing and chromosome-scale assembly of the giantPleurodeles waltlgenome.</title>
        <authorList>
            <person name="Brown T."/>
            <person name="Elewa A."/>
            <person name="Iarovenko S."/>
            <person name="Subramanian E."/>
            <person name="Araus A.J."/>
            <person name="Petzold A."/>
            <person name="Susuki M."/>
            <person name="Suzuki K.-i.T."/>
            <person name="Hayashi T."/>
            <person name="Toyoda A."/>
            <person name="Oliveira C."/>
            <person name="Osipova E."/>
            <person name="Leigh N.D."/>
            <person name="Simon A."/>
            <person name="Yun M.H."/>
        </authorList>
    </citation>
    <scope>NUCLEOTIDE SEQUENCE</scope>
    <source>
        <strain evidence="2">20211129_DDA</strain>
        <tissue evidence="2">Liver</tissue>
    </source>
</reference>
<accession>A0AAV7UF64</accession>
<proteinExistence type="predicted"/>
<keyword evidence="3" id="KW-1185">Reference proteome</keyword>
<evidence type="ECO:0000313" key="2">
    <source>
        <dbReference type="EMBL" id="KAJ1186302.1"/>
    </source>
</evidence>
<sequence length="71" mass="7838">MRRAASPMRALRWGGGPRRALPTMHWASLGLVEERTPDCGNDKDMGGVQYDPKTPKGRKRVTLDDQADTSA</sequence>
<dbReference type="AlphaFoldDB" id="A0AAV7UF64"/>
<dbReference type="EMBL" id="JANPWB010000005">
    <property type="protein sequence ID" value="KAJ1186302.1"/>
    <property type="molecule type" value="Genomic_DNA"/>
</dbReference>
<comment type="caution">
    <text evidence="2">The sequence shown here is derived from an EMBL/GenBank/DDBJ whole genome shotgun (WGS) entry which is preliminary data.</text>
</comment>
<dbReference type="Proteomes" id="UP001066276">
    <property type="component" value="Chromosome 3_1"/>
</dbReference>
<name>A0AAV7UF64_PLEWA</name>